<reference evidence="2 3" key="1">
    <citation type="submission" date="2016-10" db="EMBL/GenBank/DDBJ databases">
        <authorList>
            <person name="de Groot N.N."/>
        </authorList>
    </citation>
    <scope>NUCLEOTIDE SEQUENCE [LARGE SCALE GENOMIC DNA]</scope>
    <source>
        <strain evidence="2 3">DSM 25232</strain>
    </source>
</reference>
<dbReference type="Pfam" id="PF19783">
    <property type="entry name" value="DUF6268"/>
    <property type="match status" value="1"/>
</dbReference>
<dbReference type="InterPro" id="IPR046235">
    <property type="entry name" value="DUF6268"/>
</dbReference>
<dbReference type="STRING" id="1038014.SAMN04487910_3711"/>
<feature type="domain" description="DUF6268" evidence="1">
    <location>
        <begin position="55"/>
        <end position="286"/>
    </location>
</feature>
<accession>A0A1H7UHF3</accession>
<dbReference type="AlphaFoldDB" id="A0A1H7UHF3"/>
<dbReference type="EMBL" id="FOAB01000007">
    <property type="protein sequence ID" value="SEL95687.1"/>
    <property type="molecule type" value="Genomic_DNA"/>
</dbReference>
<dbReference type="RefSeq" id="WP_091411209.1">
    <property type="nucleotide sequence ID" value="NZ_FOAB01000007.1"/>
</dbReference>
<protein>
    <recommendedName>
        <fullName evidence="1">DUF6268 domain-containing protein</fullName>
    </recommendedName>
</protein>
<evidence type="ECO:0000259" key="1">
    <source>
        <dbReference type="Pfam" id="PF19783"/>
    </source>
</evidence>
<gene>
    <name evidence="2" type="ORF">SAMN04487910_3711</name>
</gene>
<organism evidence="2 3">
    <name type="scientific">Aquimarina amphilecti</name>
    <dbReference type="NCBI Taxonomy" id="1038014"/>
    <lineage>
        <taxon>Bacteria</taxon>
        <taxon>Pseudomonadati</taxon>
        <taxon>Bacteroidota</taxon>
        <taxon>Flavobacteriia</taxon>
        <taxon>Flavobacteriales</taxon>
        <taxon>Flavobacteriaceae</taxon>
        <taxon>Aquimarina</taxon>
    </lineage>
</organism>
<evidence type="ECO:0000313" key="2">
    <source>
        <dbReference type="EMBL" id="SEL95687.1"/>
    </source>
</evidence>
<dbReference type="OrthoDB" id="1114906at2"/>
<sequence length="300" mass="34544">MNKICFLISIFVFFCSLTLLGQVSDLARVEYTYFPQRGSDNSFKRFRALLNYPIKLNDKGSYLVTGLEYREVNFDYEDLTSFDVSGFDRLRSAEFTIGYTFKLKNDWRFAIKSGAMVASNFENNKITSDDLLYSGAIFFIKDKKNEGLKKPWRLILGLQYSTTAGRPFPLPFVNYYKEFHPSWSYSLGVPKSNLKYTINSKNKLQAFATLDGFYANLQNDRLVTDDSTGSGNQVAENISMTIALGGLGYEHLFTKHLVFYSYFGYTLLNDIRLRNDDQENVLTINDQNTFYIRGGLKFKI</sequence>
<proteinExistence type="predicted"/>
<keyword evidence="3" id="KW-1185">Reference proteome</keyword>
<dbReference type="Proteomes" id="UP000198521">
    <property type="component" value="Unassembled WGS sequence"/>
</dbReference>
<name>A0A1H7UHF3_AQUAM</name>
<evidence type="ECO:0000313" key="3">
    <source>
        <dbReference type="Proteomes" id="UP000198521"/>
    </source>
</evidence>